<protein>
    <submittedName>
        <fullName evidence="1">Uncharacterized protein</fullName>
    </submittedName>
</protein>
<evidence type="ECO:0000313" key="1">
    <source>
        <dbReference type="EMBL" id="KAJ8897597.1"/>
    </source>
</evidence>
<keyword evidence="2" id="KW-1185">Reference proteome</keyword>
<dbReference type="Proteomes" id="UP001159363">
    <property type="component" value="Chromosome 1"/>
</dbReference>
<gene>
    <name evidence="1" type="ORF">PR048_002946</name>
</gene>
<name>A0ABQ9ILP6_9NEOP</name>
<reference evidence="1 2" key="1">
    <citation type="submission" date="2023-02" db="EMBL/GenBank/DDBJ databases">
        <title>LHISI_Scaffold_Assembly.</title>
        <authorList>
            <person name="Stuart O.P."/>
            <person name="Cleave R."/>
            <person name="Magrath M.J.L."/>
            <person name="Mikheyev A.S."/>
        </authorList>
    </citation>
    <scope>NUCLEOTIDE SEQUENCE [LARGE SCALE GENOMIC DNA]</scope>
    <source>
        <strain evidence="1">Daus_M_001</strain>
        <tissue evidence="1">Leg muscle</tissue>
    </source>
</reference>
<comment type="caution">
    <text evidence="1">The sequence shown here is derived from an EMBL/GenBank/DDBJ whole genome shotgun (WGS) entry which is preliminary data.</text>
</comment>
<proteinExistence type="predicted"/>
<accession>A0ABQ9ILP6</accession>
<organism evidence="1 2">
    <name type="scientific">Dryococelus australis</name>
    <dbReference type="NCBI Taxonomy" id="614101"/>
    <lineage>
        <taxon>Eukaryota</taxon>
        <taxon>Metazoa</taxon>
        <taxon>Ecdysozoa</taxon>
        <taxon>Arthropoda</taxon>
        <taxon>Hexapoda</taxon>
        <taxon>Insecta</taxon>
        <taxon>Pterygota</taxon>
        <taxon>Neoptera</taxon>
        <taxon>Polyneoptera</taxon>
        <taxon>Phasmatodea</taxon>
        <taxon>Verophasmatodea</taxon>
        <taxon>Anareolatae</taxon>
        <taxon>Phasmatidae</taxon>
        <taxon>Eurycanthinae</taxon>
        <taxon>Dryococelus</taxon>
    </lineage>
</organism>
<evidence type="ECO:0000313" key="2">
    <source>
        <dbReference type="Proteomes" id="UP001159363"/>
    </source>
</evidence>
<dbReference type="EMBL" id="JARBHB010000001">
    <property type="protein sequence ID" value="KAJ8897597.1"/>
    <property type="molecule type" value="Genomic_DNA"/>
</dbReference>
<sequence length="113" mass="13170">MPFITSLSMKAQLEMVYAIYEENVMFLSTNVLLMPEYMLKEVAIYCNSCLEQNKNRQMLATVFCFLNNSRHVSVSISYLILGHMYMPYDYACMNALILSQRRKPPGLHQNDLQ</sequence>